<evidence type="ECO:0008006" key="5">
    <source>
        <dbReference type="Google" id="ProtNLM"/>
    </source>
</evidence>
<feature type="transmembrane region" description="Helical" evidence="2">
    <location>
        <begin position="448"/>
        <end position="469"/>
    </location>
</feature>
<feature type="transmembrane region" description="Helical" evidence="2">
    <location>
        <begin position="51"/>
        <end position="71"/>
    </location>
</feature>
<dbReference type="AlphaFoldDB" id="A0A9J6EWS8"/>
<feature type="transmembrane region" description="Helical" evidence="2">
    <location>
        <begin position="12"/>
        <end position="39"/>
    </location>
</feature>
<feature type="transmembrane region" description="Helical" evidence="2">
    <location>
        <begin position="481"/>
        <end position="501"/>
    </location>
</feature>
<dbReference type="InterPro" id="IPR050327">
    <property type="entry name" value="Proton-linked_MCT"/>
</dbReference>
<evidence type="ECO:0000313" key="3">
    <source>
        <dbReference type="EMBL" id="KAH8038826.1"/>
    </source>
</evidence>
<feature type="transmembrane region" description="Helical" evidence="2">
    <location>
        <begin position="143"/>
        <end position="161"/>
    </location>
</feature>
<proteinExistence type="predicted"/>
<dbReference type="Pfam" id="PF07690">
    <property type="entry name" value="MFS_1"/>
    <property type="match status" value="1"/>
</dbReference>
<dbReference type="InterPro" id="IPR036259">
    <property type="entry name" value="MFS_trans_sf"/>
</dbReference>
<name>A0A9J6EWS8_RHIMP</name>
<sequence>MSPPAHVLDRCWGVPVVAFFSAFVVFMPAFCGGMVYVLLMDEFGISHEMAAWPQSTFMVMSNTIGLVQSVLQPRVPLYYLTLFGVALACIGLVASAFSPDIKWMAALYGGVYGAGAGFCIINISLYLLLYFDKYRATATASKYIGVAVSGIVGPTLLSCIANKYGTRGVFLLVGAMALHAVPLVMLLADPRPITIPPWCFRPPVKDSTAPTTQYGGQHSAGGGQPTREWSRVTGRPMRRNNMNEDYSNDPLAKKTASEMDVIKHEDGVILVIKVTSLDVPNLCSVNSTPPGNCQIKPASAKHMSVESLSLLGHYATLLRTPLFYVLLMAFVEIEYTMVMVNTTIVEYAIDKGTAALKDAKQLQTYQALGELAGRIVVPIISDKIANSRSPITAVSLALKAGCLLVIVHVNHFGTLAGLAVLAGVCEGYLMCVKFVLIGDYFGVENLGAVSGLLGVASVPALLSGPSIIGFFRDKLRSYDKFYWLLAAVSLMSACLVGSIAAKDTMQRKAWDIGTTKGKTDWTDCGDSVRR</sequence>
<dbReference type="VEuPathDB" id="VectorBase:LOC119171658"/>
<keyword evidence="2" id="KW-0812">Transmembrane</keyword>
<dbReference type="PANTHER" id="PTHR11360">
    <property type="entry name" value="MONOCARBOXYLATE TRANSPORTER"/>
    <property type="match status" value="1"/>
</dbReference>
<feature type="transmembrane region" description="Helical" evidence="2">
    <location>
        <begin position="415"/>
        <end position="436"/>
    </location>
</feature>
<accession>A0A9J6EWS8</accession>
<keyword evidence="2" id="KW-1133">Transmembrane helix</keyword>
<dbReference type="Proteomes" id="UP000821866">
    <property type="component" value="Chromosome 1"/>
</dbReference>
<reference evidence="3" key="1">
    <citation type="journal article" date="2020" name="Cell">
        <title>Large-Scale Comparative Analyses of Tick Genomes Elucidate Their Genetic Diversity and Vector Capacities.</title>
        <authorList>
            <consortium name="Tick Genome and Microbiome Consortium (TIGMIC)"/>
            <person name="Jia N."/>
            <person name="Wang J."/>
            <person name="Shi W."/>
            <person name="Du L."/>
            <person name="Sun Y."/>
            <person name="Zhan W."/>
            <person name="Jiang J.F."/>
            <person name="Wang Q."/>
            <person name="Zhang B."/>
            <person name="Ji P."/>
            <person name="Bell-Sakyi L."/>
            <person name="Cui X.M."/>
            <person name="Yuan T.T."/>
            <person name="Jiang B.G."/>
            <person name="Yang W.F."/>
            <person name="Lam T.T."/>
            <person name="Chang Q.C."/>
            <person name="Ding S.J."/>
            <person name="Wang X.J."/>
            <person name="Zhu J.G."/>
            <person name="Ruan X.D."/>
            <person name="Zhao L."/>
            <person name="Wei J.T."/>
            <person name="Ye R.Z."/>
            <person name="Que T.C."/>
            <person name="Du C.H."/>
            <person name="Zhou Y.H."/>
            <person name="Cheng J.X."/>
            <person name="Dai P.F."/>
            <person name="Guo W.B."/>
            <person name="Han X.H."/>
            <person name="Huang E.J."/>
            <person name="Li L.F."/>
            <person name="Wei W."/>
            <person name="Gao Y.C."/>
            <person name="Liu J.Z."/>
            <person name="Shao H.Z."/>
            <person name="Wang X."/>
            <person name="Wang C.C."/>
            <person name="Yang T.C."/>
            <person name="Huo Q.B."/>
            <person name="Li W."/>
            <person name="Chen H.Y."/>
            <person name="Chen S.E."/>
            <person name="Zhou L.G."/>
            <person name="Ni X.B."/>
            <person name="Tian J.H."/>
            <person name="Sheng Y."/>
            <person name="Liu T."/>
            <person name="Pan Y.S."/>
            <person name="Xia L.Y."/>
            <person name="Li J."/>
            <person name="Zhao F."/>
            <person name="Cao W.C."/>
        </authorList>
    </citation>
    <scope>NUCLEOTIDE SEQUENCE</scope>
    <source>
        <strain evidence="3">Rmic-2018</strain>
    </source>
</reference>
<dbReference type="PANTHER" id="PTHR11360:SF303">
    <property type="entry name" value="MAJOR FACILITATOR SUPERFAMILY (MFS) PROFILE DOMAIN-CONTAINING PROTEIN"/>
    <property type="match status" value="1"/>
</dbReference>
<evidence type="ECO:0000313" key="4">
    <source>
        <dbReference type="Proteomes" id="UP000821866"/>
    </source>
</evidence>
<feature type="transmembrane region" description="Helical" evidence="2">
    <location>
        <begin position="109"/>
        <end position="131"/>
    </location>
</feature>
<keyword evidence="2" id="KW-0472">Membrane</keyword>
<dbReference type="SUPFAM" id="SSF103473">
    <property type="entry name" value="MFS general substrate transporter"/>
    <property type="match status" value="1"/>
</dbReference>
<dbReference type="Gene3D" id="1.20.1250.20">
    <property type="entry name" value="MFS general substrate transporter like domains"/>
    <property type="match status" value="2"/>
</dbReference>
<feature type="region of interest" description="Disordered" evidence="1">
    <location>
        <begin position="207"/>
        <end position="250"/>
    </location>
</feature>
<reference evidence="3" key="2">
    <citation type="submission" date="2021-09" db="EMBL/GenBank/DDBJ databases">
        <authorList>
            <person name="Jia N."/>
            <person name="Wang J."/>
            <person name="Shi W."/>
            <person name="Du L."/>
            <person name="Sun Y."/>
            <person name="Zhan W."/>
            <person name="Jiang J."/>
            <person name="Wang Q."/>
            <person name="Zhang B."/>
            <person name="Ji P."/>
            <person name="Sakyi L.B."/>
            <person name="Cui X."/>
            <person name="Yuan T."/>
            <person name="Jiang B."/>
            <person name="Yang W."/>
            <person name="Lam T.T.-Y."/>
            <person name="Chang Q."/>
            <person name="Ding S."/>
            <person name="Wang X."/>
            <person name="Zhu J."/>
            <person name="Ruan X."/>
            <person name="Zhao L."/>
            <person name="Wei J."/>
            <person name="Que T."/>
            <person name="Du C."/>
            <person name="Cheng J."/>
            <person name="Dai P."/>
            <person name="Han X."/>
            <person name="Huang E."/>
            <person name="Gao Y."/>
            <person name="Liu J."/>
            <person name="Shao H."/>
            <person name="Ye R."/>
            <person name="Li L."/>
            <person name="Wei W."/>
            <person name="Wang X."/>
            <person name="Wang C."/>
            <person name="Huo Q."/>
            <person name="Li W."/>
            <person name="Guo W."/>
            <person name="Chen H."/>
            <person name="Chen S."/>
            <person name="Zhou L."/>
            <person name="Zhou L."/>
            <person name="Ni X."/>
            <person name="Tian J."/>
            <person name="Zhou Y."/>
            <person name="Sheng Y."/>
            <person name="Liu T."/>
            <person name="Pan Y."/>
            <person name="Xia L."/>
            <person name="Li J."/>
            <person name="Zhao F."/>
            <person name="Cao W."/>
        </authorList>
    </citation>
    <scope>NUCLEOTIDE SEQUENCE</scope>
    <source>
        <strain evidence="3">Rmic-2018</strain>
        <tissue evidence="3">Larvae</tissue>
    </source>
</reference>
<dbReference type="GO" id="GO:0008028">
    <property type="term" value="F:monocarboxylic acid transmembrane transporter activity"/>
    <property type="evidence" value="ECO:0007669"/>
    <property type="project" value="TreeGrafter"/>
</dbReference>
<keyword evidence="4" id="KW-1185">Reference proteome</keyword>
<protein>
    <recommendedName>
        <fullName evidence="5">Monocarboxylate transporter</fullName>
    </recommendedName>
</protein>
<feature type="transmembrane region" description="Helical" evidence="2">
    <location>
        <begin position="77"/>
        <end position="97"/>
    </location>
</feature>
<evidence type="ECO:0000256" key="1">
    <source>
        <dbReference type="SAM" id="MobiDB-lite"/>
    </source>
</evidence>
<dbReference type="EMBL" id="JABSTU010000001">
    <property type="protein sequence ID" value="KAH8038826.1"/>
    <property type="molecule type" value="Genomic_DNA"/>
</dbReference>
<evidence type="ECO:0000256" key="2">
    <source>
        <dbReference type="SAM" id="Phobius"/>
    </source>
</evidence>
<gene>
    <name evidence="3" type="ORF">HPB51_003329</name>
</gene>
<dbReference type="InterPro" id="IPR011701">
    <property type="entry name" value="MFS"/>
</dbReference>
<organism evidence="3 4">
    <name type="scientific">Rhipicephalus microplus</name>
    <name type="common">Cattle tick</name>
    <name type="synonym">Boophilus microplus</name>
    <dbReference type="NCBI Taxonomy" id="6941"/>
    <lineage>
        <taxon>Eukaryota</taxon>
        <taxon>Metazoa</taxon>
        <taxon>Ecdysozoa</taxon>
        <taxon>Arthropoda</taxon>
        <taxon>Chelicerata</taxon>
        <taxon>Arachnida</taxon>
        <taxon>Acari</taxon>
        <taxon>Parasitiformes</taxon>
        <taxon>Ixodida</taxon>
        <taxon>Ixodoidea</taxon>
        <taxon>Ixodidae</taxon>
        <taxon>Rhipicephalinae</taxon>
        <taxon>Rhipicephalus</taxon>
        <taxon>Boophilus</taxon>
    </lineage>
</organism>
<comment type="caution">
    <text evidence="3">The sequence shown here is derived from an EMBL/GenBank/DDBJ whole genome shotgun (WGS) entry which is preliminary data.</text>
</comment>
<feature type="transmembrane region" description="Helical" evidence="2">
    <location>
        <begin position="168"/>
        <end position="188"/>
    </location>
</feature>